<name>A0A1Q9BRH2_SYMMI</name>
<sequence>MSLGSEGIHLGGVDAFDPLGVWVQGGYEAEYVSEAKYQAAVQHDPTINHGFLSLRSHVIRMKQEDPNCKFRLERVAPAIKEKVRASQSRQQGLEKPETHFVLLSVYTEEYGKPDPSQIVYEVIDGVSVPGVDVLTGRAGWHKRVNRDMCDVTKTAELTDINIDPTGQAADRMFQASKKQLTKAYVQPSRKALLHPPSASSACAQEEVAKADTGVDEVTSGKDGADIDASDSDDDAAVPSMIAMLKSRYSGNSAADSKGKSVKPQAAPKPKAATSRNKTAEDNAPVGISNANRKRRRADVHAKDEG</sequence>
<evidence type="ECO:0000256" key="1">
    <source>
        <dbReference type="SAM" id="MobiDB-lite"/>
    </source>
</evidence>
<reference evidence="2 3" key="1">
    <citation type="submission" date="2016-02" db="EMBL/GenBank/DDBJ databases">
        <title>Genome analysis of coral dinoflagellate symbionts highlights evolutionary adaptations to a symbiotic lifestyle.</title>
        <authorList>
            <person name="Aranda M."/>
            <person name="Li Y."/>
            <person name="Liew Y.J."/>
            <person name="Baumgarten S."/>
            <person name="Simakov O."/>
            <person name="Wilson M."/>
            <person name="Piel J."/>
            <person name="Ashoor H."/>
            <person name="Bougouffa S."/>
            <person name="Bajic V.B."/>
            <person name="Ryu T."/>
            <person name="Ravasi T."/>
            <person name="Bayer T."/>
            <person name="Micklem G."/>
            <person name="Kim H."/>
            <person name="Bhak J."/>
            <person name="Lajeunesse T.C."/>
            <person name="Voolstra C.R."/>
        </authorList>
    </citation>
    <scope>NUCLEOTIDE SEQUENCE [LARGE SCALE GENOMIC DNA]</scope>
    <source>
        <strain evidence="2 3">CCMP2467</strain>
    </source>
</reference>
<protein>
    <submittedName>
        <fullName evidence="2">Uncharacterized protein</fullName>
    </submittedName>
</protein>
<evidence type="ECO:0000313" key="3">
    <source>
        <dbReference type="Proteomes" id="UP000186817"/>
    </source>
</evidence>
<proteinExistence type="predicted"/>
<dbReference type="Proteomes" id="UP000186817">
    <property type="component" value="Unassembled WGS sequence"/>
</dbReference>
<organism evidence="2 3">
    <name type="scientific">Symbiodinium microadriaticum</name>
    <name type="common">Dinoflagellate</name>
    <name type="synonym">Zooxanthella microadriatica</name>
    <dbReference type="NCBI Taxonomy" id="2951"/>
    <lineage>
        <taxon>Eukaryota</taxon>
        <taxon>Sar</taxon>
        <taxon>Alveolata</taxon>
        <taxon>Dinophyceae</taxon>
        <taxon>Suessiales</taxon>
        <taxon>Symbiodiniaceae</taxon>
        <taxon>Symbiodinium</taxon>
    </lineage>
</organism>
<gene>
    <name evidence="2" type="ORF">AK812_SmicGene47522</name>
</gene>
<comment type="caution">
    <text evidence="2">The sequence shown here is derived from an EMBL/GenBank/DDBJ whole genome shotgun (WGS) entry which is preliminary data.</text>
</comment>
<feature type="region of interest" description="Disordered" evidence="1">
    <location>
        <begin position="248"/>
        <end position="305"/>
    </location>
</feature>
<evidence type="ECO:0000313" key="2">
    <source>
        <dbReference type="EMBL" id="OLP73291.1"/>
    </source>
</evidence>
<dbReference type="EMBL" id="LSRX01005847">
    <property type="protein sequence ID" value="OLP73291.1"/>
    <property type="molecule type" value="Genomic_DNA"/>
</dbReference>
<feature type="non-terminal residue" evidence="2">
    <location>
        <position position="305"/>
    </location>
</feature>
<accession>A0A1Q9BRH2</accession>
<keyword evidence="3" id="KW-1185">Reference proteome</keyword>
<dbReference type="OrthoDB" id="483341at2759"/>
<feature type="compositionally biased region" description="Acidic residues" evidence="1">
    <location>
        <begin position="225"/>
        <end position="234"/>
    </location>
</feature>
<feature type="region of interest" description="Disordered" evidence="1">
    <location>
        <begin position="210"/>
        <end position="234"/>
    </location>
</feature>
<feature type="compositionally biased region" description="Low complexity" evidence="1">
    <location>
        <begin position="262"/>
        <end position="272"/>
    </location>
</feature>
<dbReference type="AlphaFoldDB" id="A0A1Q9BRH2"/>